<evidence type="ECO:0000256" key="6">
    <source>
        <dbReference type="SAM" id="Phobius"/>
    </source>
</evidence>
<feature type="transmembrane region" description="Helical" evidence="6">
    <location>
        <begin position="289"/>
        <end position="307"/>
    </location>
</feature>
<reference evidence="7" key="1">
    <citation type="submission" date="2018-05" db="EMBL/GenBank/DDBJ databases">
        <authorList>
            <person name="Lanie J.A."/>
            <person name="Ng W.-L."/>
            <person name="Kazmierczak K.M."/>
            <person name="Andrzejewski T.M."/>
            <person name="Davidsen T.M."/>
            <person name="Wayne K.J."/>
            <person name="Tettelin H."/>
            <person name="Glass J.I."/>
            <person name="Rusch D."/>
            <person name="Podicherti R."/>
            <person name="Tsui H.-C.T."/>
            <person name="Winkler M.E."/>
        </authorList>
    </citation>
    <scope>NUCLEOTIDE SEQUENCE</scope>
</reference>
<feature type="transmembrane region" description="Helical" evidence="6">
    <location>
        <begin position="126"/>
        <end position="145"/>
    </location>
</feature>
<organism evidence="7">
    <name type="scientific">marine metagenome</name>
    <dbReference type="NCBI Taxonomy" id="408172"/>
    <lineage>
        <taxon>unclassified sequences</taxon>
        <taxon>metagenomes</taxon>
        <taxon>ecological metagenomes</taxon>
    </lineage>
</organism>
<dbReference type="InterPro" id="IPR001182">
    <property type="entry name" value="FtsW/RodA"/>
</dbReference>
<gene>
    <name evidence="7" type="ORF">METZ01_LOCUS54994</name>
</gene>
<keyword evidence="5 6" id="KW-0472">Membrane</keyword>
<feature type="transmembrane region" description="Helical" evidence="6">
    <location>
        <begin position="172"/>
        <end position="189"/>
    </location>
</feature>
<keyword evidence="2 6" id="KW-0812">Transmembrane</keyword>
<feature type="transmembrane region" description="Helical" evidence="6">
    <location>
        <begin position="151"/>
        <end position="167"/>
    </location>
</feature>
<evidence type="ECO:0000256" key="2">
    <source>
        <dbReference type="ARBA" id="ARBA00022692"/>
    </source>
</evidence>
<accession>A0A381SDJ7</accession>
<comment type="subcellular location">
    <subcellularLocation>
        <location evidence="1">Membrane</location>
        <topology evidence="1">Multi-pass membrane protein</topology>
    </subcellularLocation>
</comment>
<dbReference type="GO" id="GO:0032153">
    <property type="term" value="C:cell division site"/>
    <property type="evidence" value="ECO:0007669"/>
    <property type="project" value="TreeGrafter"/>
</dbReference>
<evidence type="ECO:0008006" key="8">
    <source>
        <dbReference type="Google" id="ProtNLM"/>
    </source>
</evidence>
<dbReference type="EMBL" id="UINC01002974">
    <property type="protein sequence ID" value="SVA02140.1"/>
    <property type="molecule type" value="Genomic_DNA"/>
</dbReference>
<feature type="transmembrane region" description="Helical" evidence="6">
    <location>
        <begin position="34"/>
        <end position="56"/>
    </location>
</feature>
<evidence type="ECO:0000256" key="5">
    <source>
        <dbReference type="ARBA" id="ARBA00023136"/>
    </source>
</evidence>
<evidence type="ECO:0000256" key="4">
    <source>
        <dbReference type="ARBA" id="ARBA00022989"/>
    </source>
</evidence>
<dbReference type="GO" id="GO:0051301">
    <property type="term" value="P:cell division"/>
    <property type="evidence" value="ECO:0007669"/>
    <property type="project" value="InterPro"/>
</dbReference>
<keyword evidence="4 6" id="KW-1133">Transmembrane helix</keyword>
<protein>
    <recommendedName>
        <fullName evidence="8">Rod shape-determining protein RodA</fullName>
    </recommendedName>
</protein>
<evidence type="ECO:0000313" key="7">
    <source>
        <dbReference type="EMBL" id="SVA02140.1"/>
    </source>
</evidence>
<feature type="transmembrane region" description="Helical" evidence="6">
    <location>
        <begin position="103"/>
        <end position="119"/>
    </location>
</feature>
<evidence type="ECO:0000256" key="3">
    <source>
        <dbReference type="ARBA" id="ARBA00022960"/>
    </source>
</evidence>
<dbReference type="GO" id="GO:0008360">
    <property type="term" value="P:regulation of cell shape"/>
    <property type="evidence" value="ECO:0007669"/>
    <property type="project" value="UniProtKB-KW"/>
</dbReference>
<proteinExistence type="predicted"/>
<feature type="non-terminal residue" evidence="7">
    <location>
        <position position="1"/>
    </location>
</feature>
<evidence type="ECO:0000256" key="1">
    <source>
        <dbReference type="ARBA" id="ARBA00004141"/>
    </source>
</evidence>
<dbReference type="PANTHER" id="PTHR30474:SF1">
    <property type="entry name" value="PEPTIDOGLYCAN GLYCOSYLTRANSFERASE MRDB"/>
    <property type="match status" value="1"/>
</dbReference>
<dbReference type="Pfam" id="PF01098">
    <property type="entry name" value="FTSW_RODA_SPOVE"/>
    <property type="match status" value="1"/>
</dbReference>
<feature type="transmembrane region" description="Helical" evidence="6">
    <location>
        <begin position="251"/>
        <end position="277"/>
    </location>
</feature>
<name>A0A381SDJ7_9ZZZZ</name>
<keyword evidence="3" id="KW-0133">Cell shape</keyword>
<dbReference type="AlphaFoldDB" id="A0A381SDJ7"/>
<feature type="transmembrane region" description="Helical" evidence="6">
    <location>
        <begin position="327"/>
        <end position="347"/>
    </location>
</feature>
<dbReference type="PANTHER" id="PTHR30474">
    <property type="entry name" value="CELL CYCLE PROTEIN"/>
    <property type="match status" value="1"/>
</dbReference>
<sequence>VPVFSLLLAGVGVIMVYSATRGPATELRPADDTFLKRHLVFAGIGVVVMALTALIGHRWARRLMALAYLSTVGLLFAVLSAGIEVKGSRARFSLGGFQMQPSEFGKVAIIVALAVILGSGDRVGVWRLLVAGVSVAVPVLLIMAQPDLGTILVYGAIFAGMVFVAGVPGRHLAVLCLLLLTGTVAVLQSERLEAYQVERLLVFIDEEADTRARYNLEQAEVAIGNGGITGKGLFQGTQNVSDLVPEQQTDFIFTVIAEETGFVGSVVVLGLFGLLLARIWRIGRLADDRFGLLVTAGVFSMLLFQVFQSVGMSTGMMPITGIPLPLISYGGSSVVATFLALGLVQSIHMRRHQARDRGMF</sequence>
<dbReference type="GO" id="GO:0015648">
    <property type="term" value="F:lipid-linked peptidoglycan transporter activity"/>
    <property type="evidence" value="ECO:0007669"/>
    <property type="project" value="TreeGrafter"/>
</dbReference>
<feature type="transmembrane region" description="Helical" evidence="6">
    <location>
        <begin position="63"/>
        <end position="83"/>
    </location>
</feature>
<dbReference type="GO" id="GO:0005886">
    <property type="term" value="C:plasma membrane"/>
    <property type="evidence" value="ECO:0007669"/>
    <property type="project" value="TreeGrafter"/>
</dbReference>